<sequence length="461" mass="49648">ESIPEIETVTSTLFTATTSSPFDQSVIWVLVVGMILGFLLAAAMGANDVANTFGTTVGSGTLTLSQAYILASFFEALGAIFVGWSVTDTLRKGVVDSTMFADSPKELMIGQIAALGGCATWLALATLLGMPVSTTQSIVGGTLGYSLVLRGLQGIRWKKLLHIVMSWFISPLTSGAISSMLYVFVDVAVLRRENPFVWGMRLLPVFYFLCISFNVFIVTWKGSKLLHFDRIPFWASFLVGIGSGLIAAVIGLATLSMCLIKSHFSIMSISSKDISLPGSRTFYDLIGLRSSHTDDHKTLQLFAAVQVFTACFAGFAHGAQDISNAVAPVATVISIYSNKSPYQKEEVHLFIDCIGLWTFGDRVITTIATKVSKINAASGFTIEFGAALTSLLASRLGLPISTTHCLVGSVVAVGCVRSSEPTKWSLLRNIAMSWILTIPASGIYIHHLCPKQYSICTFLNQ</sequence>
<protein>
    <recommendedName>
        <fullName evidence="8">Phosphate transporter</fullName>
    </recommendedName>
</protein>
<dbReference type="GO" id="GO:0005315">
    <property type="term" value="F:phosphate transmembrane transporter activity"/>
    <property type="evidence" value="ECO:0007669"/>
    <property type="project" value="InterPro"/>
</dbReference>
<evidence type="ECO:0000256" key="1">
    <source>
        <dbReference type="ARBA" id="ARBA00004141"/>
    </source>
</evidence>
<accession>A0A158PKB4</accession>
<dbReference type="AlphaFoldDB" id="A0A158PKB4"/>
<dbReference type="PANTHER" id="PTHR11101:SF67">
    <property type="entry name" value="PHOSPHATE TRANSPORTER"/>
    <property type="match status" value="1"/>
</dbReference>
<comment type="function">
    <text evidence="8">Sodium-phosphate symporter.</text>
</comment>
<dbReference type="InterPro" id="IPR001204">
    <property type="entry name" value="Phos_transporter"/>
</dbReference>
<evidence type="ECO:0000256" key="8">
    <source>
        <dbReference type="RuleBase" id="RU363058"/>
    </source>
</evidence>
<keyword evidence="3 8" id="KW-0813">Transport</keyword>
<proteinExistence type="inferred from homology"/>
<name>A0A158PKB4_ANGCS</name>
<keyword evidence="6" id="KW-1133">Transmembrane helix</keyword>
<gene>
    <name evidence="9" type="ORF">ACOC_LOCUS9848</name>
</gene>
<dbReference type="WBParaSite" id="ACOC_0000984701-mRNA-1">
    <property type="protein sequence ID" value="ACOC_0000984701-mRNA-1"/>
    <property type="gene ID" value="ACOC_0000984701"/>
</dbReference>
<dbReference type="GO" id="GO:0016020">
    <property type="term" value="C:membrane"/>
    <property type="evidence" value="ECO:0007669"/>
    <property type="project" value="UniProtKB-SubCell"/>
</dbReference>
<evidence type="ECO:0000256" key="3">
    <source>
        <dbReference type="ARBA" id="ARBA00022448"/>
    </source>
</evidence>
<dbReference type="GO" id="GO:0035435">
    <property type="term" value="P:phosphate ion transmembrane transport"/>
    <property type="evidence" value="ECO:0007669"/>
    <property type="project" value="TreeGrafter"/>
</dbReference>
<evidence type="ECO:0000313" key="9">
    <source>
        <dbReference type="EMBL" id="VDM61433.1"/>
    </source>
</evidence>
<evidence type="ECO:0000256" key="6">
    <source>
        <dbReference type="ARBA" id="ARBA00022989"/>
    </source>
</evidence>
<reference evidence="9 10" key="2">
    <citation type="submission" date="2018-11" db="EMBL/GenBank/DDBJ databases">
        <authorList>
            <consortium name="Pathogen Informatics"/>
        </authorList>
    </citation>
    <scope>NUCLEOTIDE SEQUENCE [LARGE SCALE GENOMIC DNA]</scope>
    <source>
        <strain evidence="9 10">Costa Rica</strain>
    </source>
</reference>
<evidence type="ECO:0000256" key="4">
    <source>
        <dbReference type="ARBA" id="ARBA00022592"/>
    </source>
</evidence>
<evidence type="ECO:0000256" key="2">
    <source>
        <dbReference type="ARBA" id="ARBA00009916"/>
    </source>
</evidence>
<evidence type="ECO:0000256" key="7">
    <source>
        <dbReference type="ARBA" id="ARBA00023136"/>
    </source>
</evidence>
<keyword evidence="5" id="KW-0812">Transmembrane</keyword>
<dbReference type="Proteomes" id="UP000267027">
    <property type="component" value="Unassembled WGS sequence"/>
</dbReference>
<organism evidence="11">
    <name type="scientific">Angiostrongylus costaricensis</name>
    <name type="common">Nematode worm</name>
    <dbReference type="NCBI Taxonomy" id="334426"/>
    <lineage>
        <taxon>Eukaryota</taxon>
        <taxon>Metazoa</taxon>
        <taxon>Ecdysozoa</taxon>
        <taxon>Nematoda</taxon>
        <taxon>Chromadorea</taxon>
        <taxon>Rhabditida</taxon>
        <taxon>Rhabditina</taxon>
        <taxon>Rhabditomorpha</taxon>
        <taxon>Strongyloidea</taxon>
        <taxon>Metastrongylidae</taxon>
        <taxon>Angiostrongylus</taxon>
    </lineage>
</organism>
<comment type="subcellular location">
    <subcellularLocation>
        <location evidence="1 8">Membrane</location>
        <topology evidence="1 8">Multi-pass membrane protein</topology>
    </subcellularLocation>
</comment>
<evidence type="ECO:0000256" key="5">
    <source>
        <dbReference type="ARBA" id="ARBA00022692"/>
    </source>
</evidence>
<dbReference type="EMBL" id="UYYA01004364">
    <property type="protein sequence ID" value="VDM61433.1"/>
    <property type="molecule type" value="Genomic_DNA"/>
</dbReference>
<evidence type="ECO:0000313" key="10">
    <source>
        <dbReference type="Proteomes" id="UP000267027"/>
    </source>
</evidence>
<keyword evidence="10" id="KW-1185">Reference proteome</keyword>
<evidence type="ECO:0000313" key="11">
    <source>
        <dbReference type="WBParaSite" id="ACOC_0000984701-mRNA-1"/>
    </source>
</evidence>
<reference evidence="11" key="1">
    <citation type="submission" date="2016-04" db="UniProtKB">
        <authorList>
            <consortium name="WormBaseParasite"/>
        </authorList>
    </citation>
    <scope>IDENTIFICATION</scope>
</reference>
<dbReference type="OMA" id="ATIYAIW"/>
<keyword evidence="7" id="KW-0472">Membrane</keyword>
<dbReference type="Pfam" id="PF01384">
    <property type="entry name" value="PHO4"/>
    <property type="match status" value="1"/>
</dbReference>
<dbReference type="OrthoDB" id="260807at2759"/>
<keyword evidence="4 8" id="KW-0592">Phosphate transport</keyword>
<dbReference type="PANTHER" id="PTHR11101">
    <property type="entry name" value="PHOSPHATE TRANSPORTER"/>
    <property type="match status" value="1"/>
</dbReference>
<comment type="similarity">
    <text evidence="2 8">Belongs to the inorganic phosphate transporter (PiT) (TC 2.A.20) family.</text>
</comment>